<evidence type="ECO:0000256" key="1">
    <source>
        <dbReference type="SAM" id="SignalP"/>
    </source>
</evidence>
<name>A0A974Y643_9GAMM</name>
<dbReference type="Gene3D" id="2.140.10.30">
    <property type="entry name" value="Dipeptidylpeptidase IV, N-terminal domain"/>
    <property type="match status" value="2"/>
</dbReference>
<dbReference type="GO" id="GO:0008236">
    <property type="term" value="F:serine-type peptidase activity"/>
    <property type="evidence" value="ECO:0007669"/>
    <property type="project" value="InterPro"/>
</dbReference>
<dbReference type="Proteomes" id="UP000639274">
    <property type="component" value="Chromosome"/>
</dbReference>
<feature type="signal peptide" evidence="1">
    <location>
        <begin position="1"/>
        <end position="17"/>
    </location>
</feature>
<evidence type="ECO:0000259" key="3">
    <source>
        <dbReference type="Pfam" id="PF00930"/>
    </source>
</evidence>
<dbReference type="Pfam" id="PF00326">
    <property type="entry name" value="Peptidase_S9"/>
    <property type="match status" value="1"/>
</dbReference>
<dbReference type="PANTHER" id="PTHR11731:SF193">
    <property type="entry name" value="DIPEPTIDYL PEPTIDASE 9"/>
    <property type="match status" value="1"/>
</dbReference>
<organism evidence="4 5">
    <name type="scientific">Agrilutibacter solisilvae</name>
    <dbReference type="NCBI Taxonomy" id="2763317"/>
    <lineage>
        <taxon>Bacteria</taxon>
        <taxon>Pseudomonadati</taxon>
        <taxon>Pseudomonadota</taxon>
        <taxon>Gammaproteobacteria</taxon>
        <taxon>Lysobacterales</taxon>
        <taxon>Lysobacteraceae</taxon>
        <taxon>Agrilutibacter</taxon>
    </lineage>
</organism>
<dbReference type="SUPFAM" id="SSF53474">
    <property type="entry name" value="alpha/beta-Hydrolases"/>
    <property type="match status" value="1"/>
</dbReference>
<protein>
    <submittedName>
        <fullName evidence="4">S9 family peptidase</fullName>
    </submittedName>
</protein>
<evidence type="ECO:0000313" key="5">
    <source>
        <dbReference type="Proteomes" id="UP000639274"/>
    </source>
</evidence>
<feature type="chain" id="PRO_5037653351" evidence="1">
    <location>
        <begin position="18"/>
        <end position="794"/>
    </location>
</feature>
<evidence type="ECO:0000259" key="2">
    <source>
        <dbReference type="Pfam" id="PF00326"/>
    </source>
</evidence>
<keyword evidence="5" id="KW-1185">Reference proteome</keyword>
<reference evidence="4 5" key="1">
    <citation type="submission" date="2021-03" db="EMBL/GenBank/DDBJ databases">
        <title>Lysobacter sp. nov. isolated from soil of gangwondo yeongwol, south Korea.</title>
        <authorList>
            <person name="Kim K.R."/>
            <person name="Kim K.H."/>
            <person name="Jeon C.O."/>
        </authorList>
    </citation>
    <scope>NUCLEOTIDE SEQUENCE [LARGE SCALE GENOMIC DNA]</scope>
    <source>
        <strain evidence="4 5">R19</strain>
    </source>
</reference>
<dbReference type="Pfam" id="PF00930">
    <property type="entry name" value="DPPIV_N"/>
    <property type="match status" value="1"/>
</dbReference>
<dbReference type="SUPFAM" id="SSF82171">
    <property type="entry name" value="DPP6 N-terminal domain-like"/>
    <property type="match status" value="1"/>
</dbReference>
<feature type="domain" description="Peptidase S9 prolyl oligopeptidase catalytic" evidence="2">
    <location>
        <begin position="599"/>
        <end position="793"/>
    </location>
</feature>
<feature type="domain" description="Dipeptidylpeptidase IV N-terminal" evidence="3">
    <location>
        <begin position="345"/>
        <end position="507"/>
    </location>
</feature>
<dbReference type="InterPro" id="IPR001375">
    <property type="entry name" value="Peptidase_S9_cat"/>
</dbReference>
<accession>A0A974Y643</accession>
<dbReference type="AlphaFoldDB" id="A0A974Y643"/>
<dbReference type="InterPro" id="IPR029058">
    <property type="entry name" value="AB_hydrolase_fold"/>
</dbReference>
<dbReference type="Gene3D" id="3.40.50.1820">
    <property type="entry name" value="alpha/beta hydrolase"/>
    <property type="match status" value="1"/>
</dbReference>
<dbReference type="KEGG" id="lsf:I8J32_005470"/>
<proteinExistence type="predicted"/>
<gene>
    <name evidence="4" type="ORF">I8J32_005470</name>
</gene>
<dbReference type="GO" id="GO:0008239">
    <property type="term" value="F:dipeptidyl-peptidase activity"/>
    <property type="evidence" value="ECO:0007669"/>
    <property type="project" value="TreeGrafter"/>
</dbReference>
<dbReference type="InterPro" id="IPR002469">
    <property type="entry name" value="Peptidase_S9B_N"/>
</dbReference>
<keyword evidence="1" id="KW-0732">Signal</keyword>
<dbReference type="GO" id="GO:0006508">
    <property type="term" value="P:proteolysis"/>
    <property type="evidence" value="ECO:0007669"/>
    <property type="project" value="InterPro"/>
</dbReference>
<dbReference type="EMBL" id="CP071518">
    <property type="protein sequence ID" value="QSX79321.1"/>
    <property type="molecule type" value="Genomic_DNA"/>
</dbReference>
<sequence>MRLLPLSALLLAVPAFAQTPQPAAPAAPVSITLEQAMADPDWIGPTVEQAWWSWDGQHVQYLLKRSGTAIRDTWQQGVEETSGTKVDGAALAGLDAAAPVFDAARTRMAFVRNGDVFVRELRSGGLTQVTRTEAAEALPQFSRDGNLVFRAGNDWFQWRAGAGVSQAAIVKAEKDPDAAPKPDDLRERQLRLIRTLQDDRSRNEAARAQEKAWRQADPTRAPATAYLGADVAIVDSALAPDGRLLLVVTQPKDADAGQAGKMPRYVTESGYEEFEEVRTRVGRGNPLPHRLWLVDTRTGGVKELKFDVLPGITTDPLAAMRKAAKQEPLKGARAVRIETDGDGTGPAIHWSDDGRQAAVLVRAVDNKDRWIATVDIDGARLEPRHRLTDQAWINWGFNDFGWTPDNTLWFLSEQSGYSHLYVLDAAGKPRALTSGQWEVSAPQLSADGQGFFFVCNHSAPGDYEVCAVDRAGGAVREVTALDGVEDFALSPDGRRVLARHSRSYLPPQVSVVGIDGSQPRQLTDTRSAKFRAYPWIQPEYVQVPSKHGAGTIWGKFYGPRTLEPGRRYPVVMFVHGAGYLQNVSHRYPNYFREQMFHNLLVDEGYIVLDLDYRASEGYGRDWRTAIYQRMGHPELEDYLDGLDWLVAQRQGDRDRAGIYGGSYGGFLTFMALFREPGTFKAGAALRPVSDWSQYNHEYTSNILNTPELDPQAYLRSSPIEYAQGLQDHLLIAHGMIDDNVFYKDSVMLAQRLIELHKDKWELAGYPLERHAFSHSDAWYDEYRRIHELFGRVLK</sequence>
<dbReference type="InterPro" id="IPR050278">
    <property type="entry name" value="Serine_Prot_S9B/DPPIV"/>
</dbReference>
<dbReference type="RefSeq" id="WP_200614576.1">
    <property type="nucleotide sequence ID" value="NZ_CP071518.1"/>
</dbReference>
<evidence type="ECO:0000313" key="4">
    <source>
        <dbReference type="EMBL" id="QSX79321.1"/>
    </source>
</evidence>
<dbReference type="PANTHER" id="PTHR11731">
    <property type="entry name" value="PROTEASE FAMILY S9B,C DIPEPTIDYL-PEPTIDASE IV-RELATED"/>
    <property type="match status" value="1"/>
</dbReference>